<dbReference type="Pfam" id="PF00811">
    <property type="entry name" value="Ependymin"/>
    <property type="match status" value="1"/>
</dbReference>
<dbReference type="GeneID" id="100371965"/>
<proteinExistence type="predicted"/>
<evidence type="ECO:0000256" key="1">
    <source>
        <dbReference type="SAM" id="SignalP"/>
    </source>
</evidence>
<dbReference type="InterPro" id="IPR001299">
    <property type="entry name" value="Ependymin"/>
</dbReference>
<name>A0ABM0GLS9_SACKO</name>
<reference evidence="3" key="1">
    <citation type="submission" date="2025-08" db="UniProtKB">
        <authorList>
            <consortium name="RefSeq"/>
        </authorList>
    </citation>
    <scope>IDENTIFICATION</scope>
    <source>
        <tissue evidence="3">Testes</tissue>
    </source>
</reference>
<evidence type="ECO:0000313" key="2">
    <source>
        <dbReference type="Proteomes" id="UP000694865"/>
    </source>
</evidence>
<dbReference type="PANTHER" id="PTHR10697:SF13">
    <property type="entry name" value="RICIN B LECTIN DOMAIN-CONTAINING PROTEIN"/>
    <property type="match status" value="1"/>
</dbReference>
<keyword evidence="1" id="KW-0732">Signal</keyword>
<protein>
    <submittedName>
        <fullName evidence="3">Ependymin-related protein 1-like</fullName>
    </submittedName>
</protein>
<gene>
    <name evidence="3" type="primary">LOC100371965</name>
</gene>
<dbReference type="Proteomes" id="UP000694865">
    <property type="component" value="Unplaced"/>
</dbReference>
<organism evidence="2 3">
    <name type="scientific">Saccoglossus kowalevskii</name>
    <name type="common">Acorn worm</name>
    <dbReference type="NCBI Taxonomy" id="10224"/>
    <lineage>
        <taxon>Eukaryota</taxon>
        <taxon>Metazoa</taxon>
        <taxon>Hemichordata</taxon>
        <taxon>Enteropneusta</taxon>
        <taxon>Harrimaniidae</taxon>
        <taxon>Saccoglossus</taxon>
    </lineage>
</organism>
<dbReference type="PANTHER" id="PTHR10697">
    <property type="entry name" value="MAMMALIAN EPENDYMIN-RELATED PROTEIN 1"/>
    <property type="match status" value="1"/>
</dbReference>
<feature type="chain" id="PRO_5045389111" evidence="1">
    <location>
        <begin position="17"/>
        <end position="222"/>
    </location>
</feature>
<keyword evidence="2" id="KW-1185">Reference proteome</keyword>
<feature type="signal peptide" evidence="1">
    <location>
        <begin position="1"/>
        <end position="16"/>
    </location>
</feature>
<evidence type="ECO:0000313" key="3">
    <source>
        <dbReference type="RefSeq" id="XP_002732744.1"/>
    </source>
</evidence>
<sequence length="222" mass="24254">MKLIVLLASFVALTTAYKCCPPKQFESTMGQFGGTCTRQGKSGIFTVYGPLHYDYSKEMVALEEYISAGEQQFKVKVIQDFNSNTQYVIMAGKCTKSDLPGSIDDTCIPDAAEYIGTNVYGLDALTADSYTYNAQQMGANVSVGVAVTANECLPFGLTIFADQPQAETISFIGFMNVTLGIKDPSVFDIPKICDHDDIIPFKAMGNIVSDRMKRMMLTFGAR</sequence>
<accession>A0ABM0GLS9</accession>
<dbReference type="RefSeq" id="XP_002732744.1">
    <property type="nucleotide sequence ID" value="XM_002732698.2"/>
</dbReference>